<organism evidence="1 2">
    <name type="scientific">Alkalihalophilus lindianensis</name>
    <dbReference type="NCBI Taxonomy" id="1630542"/>
    <lineage>
        <taxon>Bacteria</taxon>
        <taxon>Bacillati</taxon>
        <taxon>Bacillota</taxon>
        <taxon>Bacilli</taxon>
        <taxon>Bacillales</taxon>
        <taxon>Bacillaceae</taxon>
        <taxon>Alkalihalophilus</taxon>
    </lineage>
</organism>
<evidence type="ECO:0000313" key="2">
    <source>
        <dbReference type="Proteomes" id="UP001287282"/>
    </source>
</evidence>
<gene>
    <name evidence="1" type="ORF">RYX56_18095</name>
</gene>
<dbReference type="Proteomes" id="UP001287282">
    <property type="component" value="Unassembled WGS sequence"/>
</dbReference>
<dbReference type="PANTHER" id="PTHR41260">
    <property type="entry name" value="PROTEIN ECSC"/>
    <property type="match status" value="1"/>
</dbReference>
<keyword evidence="2" id="KW-1185">Reference proteome</keyword>
<sequence>MYKETAKEEVARWRRKLLKRPSMAGRYTKKWQMKMNNMIPERVHSVVTNSIKNMVHVTLTGSEHTANKEPLYDVSLEEREEKVRELIKTYKRTAAAEGAGTGAGGIFLGLADFPLLLGIKMKFLFDVASTYGYDVRDYRERLFVLLLFQLAFSSGDKRVELLNRIDQWEDEYNQLPSKREYMEKVDWKDFQLTYRDYIDLPKMLQMIPGFGAIVGAAANYHFLDLLGETAMNGFRIRMFEQEKNGADH</sequence>
<dbReference type="RefSeq" id="WP_317123443.1">
    <property type="nucleotide sequence ID" value="NZ_JAWJBA010000007.1"/>
</dbReference>
<comment type="caution">
    <text evidence="1">The sequence shown here is derived from an EMBL/GenBank/DDBJ whole genome shotgun (WGS) entry which is preliminary data.</text>
</comment>
<evidence type="ECO:0000313" key="1">
    <source>
        <dbReference type="EMBL" id="MDV2686283.1"/>
    </source>
</evidence>
<dbReference type="InterPro" id="IPR024787">
    <property type="entry name" value="EcsC"/>
</dbReference>
<name>A0ABU3XG63_9BACI</name>
<proteinExistence type="predicted"/>
<accession>A0ABU3XG63</accession>
<reference evidence="1 2" key="1">
    <citation type="submission" date="2023-10" db="EMBL/GenBank/DDBJ databases">
        <title>Screening of Alkalihalobacillus lindianensis BZ-TG-R113 and Its Alleviation of Salt Stress on Rapeseed Growth.</title>
        <authorList>
            <person name="Zhao B."/>
            <person name="Guo T."/>
        </authorList>
    </citation>
    <scope>NUCLEOTIDE SEQUENCE [LARGE SCALE GENOMIC DNA]</scope>
    <source>
        <strain evidence="1 2">BZ-TG-R113</strain>
    </source>
</reference>
<protein>
    <submittedName>
        <fullName evidence="1">EcsC family protein</fullName>
    </submittedName>
</protein>
<dbReference type="Pfam" id="PF12787">
    <property type="entry name" value="EcsC"/>
    <property type="match status" value="1"/>
</dbReference>
<dbReference type="EMBL" id="JAWJBA010000007">
    <property type="protein sequence ID" value="MDV2686283.1"/>
    <property type="molecule type" value="Genomic_DNA"/>
</dbReference>
<dbReference type="PANTHER" id="PTHR41260:SF1">
    <property type="entry name" value="PROTEIN ECSC"/>
    <property type="match status" value="1"/>
</dbReference>